<keyword evidence="3" id="KW-0067">ATP-binding</keyword>
<keyword evidence="3" id="KW-0378">Hydrolase</keyword>
<accession>A0A955L5S1</accession>
<dbReference type="GO" id="GO:0003677">
    <property type="term" value="F:DNA binding"/>
    <property type="evidence" value="ECO:0007669"/>
    <property type="project" value="InterPro"/>
</dbReference>
<dbReference type="Gene3D" id="3.40.50.300">
    <property type="entry name" value="P-loop containing nucleotide triphosphate hydrolases"/>
    <property type="match status" value="1"/>
</dbReference>
<evidence type="ECO:0000256" key="1">
    <source>
        <dbReference type="SAM" id="Phobius"/>
    </source>
</evidence>
<dbReference type="PANTHER" id="PTHR47396">
    <property type="entry name" value="TYPE I RESTRICTION ENZYME ECOKI R PROTEIN"/>
    <property type="match status" value="1"/>
</dbReference>
<proteinExistence type="predicted"/>
<dbReference type="GO" id="GO:0004386">
    <property type="term" value="F:helicase activity"/>
    <property type="evidence" value="ECO:0007669"/>
    <property type="project" value="UniProtKB-KW"/>
</dbReference>
<dbReference type="EMBL" id="JAGQLK010000061">
    <property type="protein sequence ID" value="MCA9383372.1"/>
    <property type="molecule type" value="Genomic_DNA"/>
</dbReference>
<dbReference type="SUPFAM" id="SSF52540">
    <property type="entry name" value="P-loop containing nucleoside triphosphate hydrolases"/>
    <property type="match status" value="1"/>
</dbReference>
<dbReference type="SMART" id="SM00382">
    <property type="entry name" value="AAA"/>
    <property type="match status" value="1"/>
</dbReference>
<name>A0A955L5S1_9BACT</name>
<keyword evidence="3" id="KW-0547">Nucleotide-binding</keyword>
<dbReference type="InterPro" id="IPR050742">
    <property type="entry name" value="Helicase_Restrict-Modif_Enz"/>
</dbReference>
<dbReference type="Pfam" id="PF04851">
    <property type="entry name" value="ResIII"/>
    <property type="match status" value="1"/>
</dbReference>
<organism evidence="3 4">
    <name type="scientific">Candidatus Dojkabacteria bacterium</name>
    <dbReference type="NCBI Taxonomy" id="2099670"/>
    <lineage>
        <taxon>Bacteria</taxon>
        <taxon>Candidatus Dojkabacteria</taxon>
    </lineage>
</organism>
<dbReference type="GO" id="GO:0005524">
    <property type="term" value="F:ATP binding"/>
    <property type="evidence" value="ECO:0007669"/>
    <property type="project" value="InterPro"/>
</dbReference>
<keyword evidence="1" id="KW-1133">Transmembrane helix</keyword>
<sequence length="969" mass="112237">MKFVYPWRKYQKMILDKFSDENGLTQNKLHLVAPPGSGKTIVGLELIRRSNRPAVIFSPTSTIQVQWQDKVNLFLKESEYALGNDIASKDPHNLRLINTFTYQLVSSPSENKEFIVELAEQEWSESLIKESVVVSEEDAINRIREIQKKNITQYEKNLSKFYKKSKDKLLADPEFATKDILHPNAVKLIEELVRIGVKTVVLDESHHLLDYWAAVLKVLLKEIGDYNIIGLTATPPLDADKDEMENYHSLLGDIDFEVPTPAVVKEGNLAPYQDLVYMVKPTKNERNYIKNIQEHFEKALSEITASDSYVEWFNNINWAAHMDDNAPFALAGMKYFHNYNIEPPANLTFFEEAYTDMYIEDWMLLLSEYALNFLVTSEEELHQKEYIRIKNVLKDFGFTLTERGVRSHRSPADRVLSMSEAKAEATVKILTEEMKAIGTDIRAVVITDFENESAYSKKYLKDVLDTKSGGAVFAYHKIVHDKVTTKLEAILVTGKRVLIDADEEESIVNAMKEWRDKLGLKFELIVKETDFEHILEIDGSGKDWKSQTYVRMVTSLFEEGVTRCIVGTRGLLAEGWDTLSLNTLIDLTTATTSTMVQQIRGRSLRINPKDPDMVSNNWDVVCLEPNFEKGDQDLQRLIKKHSRFYGIGSGGKIVRGIAHLDEALFFELFTQGFKKLQLNLINDRMLAKSKQRDKVYEDWDIGSGYLNMELYTTQLQPKDIKFKTVGTLRNSLRAILYNLLFSTTSAFATFIYFIFNLRVLEIPSVFSILICMIILLIVIVIYTTRNMYRYFVAAFIELPIDSYVLDMAKSVLSALRESELIDRKLSVDDLRVKYDENGYIEVFLDYAEDQDTKTFSRAFNELFEPIIRQRYMVQRSEADMKLGIFTPFWYPFRKAYGYFFEQDHVSYHPVPAILSVNRKKADTFLKYWREYVGGSKLVYTRSREGLEVLLKQRSKKYQKVRRVNLDLWK</sequence>
<keyword evidence="1" id="KW-0472">Membrane</keyword>
<keyword evidence="3" id="KW-0347">Helicase</keyword>
<dbReference type="SMART" id="SM00487">
    <property type="entry name" value="DEXDc"/>
    <property type="match status" value="1"/>
</dbReference>
<reference evidence="3" key="2">
    <citation type="journal article" date="2021" name="Microbiome">
        <title>Successional dynamics and alternative stable states in a saline activated sludge microbial community over 9 years.</title>
        <authorList>
            <person name="Wang Y."/>
            <person name="Ye J."/>
            <person name="Ju F."/>
            <person name="Liu L."/>
            <person name="Boyd J.A."/>
            <person name="Deng Y."/>
            <person name="Parks D.H."/>
            <person name="Jiang X."/>
            <person name="Yin X."/>
            <person name="Woodcroft B.J."/>
            <person name="Tyson G.W."/>
            <person name="Hugenholtz P."/>
            <person name="Polz M.F."/>
            <person name="Zhang T."/>
        </authorList>
    </citation>
    <scope>NUCLEOTIDE SEQUENCE</scope>
    <source>
        <strain evidence="3">HKST-UBA14</strain>
    </source>
</reference>
<dbReference type="AlphaFoldDB" id="A0A955L5S1"/>
<comment type="caution">
    <text evidence="3">The sequence shown here is derived from an EMBL/GenBank/DDBJ whole genome shotgun (WGS) entry which is preliminary data.</text>
</comment>
<keyword evidence="1" id="KW-0812">Transmembrane</keyword>
<gene>
    <name evidence="3" type="ORF">KC909_03335</name>
</gene>
<dbReference type="InterPro" id="IPR006935">
    <property type="entry name" value="Helicase/UvrB_N"/>
</dbReference>
<protein>
    <submittedName>
        <fullName evidence="3">DEAD/DEAH box helicase family protein</fullName>
    </submittedName>
</protein>
<evidence type="ECO:0000313" key="3">
    <source>
        <dbReference type="EMBL" id="MCA9383372.1"/>
    </source>
</evidence>
<dbReference type="PROSITE" id="PS51192">
    <property type="entry name" value="HELICASE_ATP_BIND_1"/>
    <property type="match status" value="1"/>
</dbReference>
<dbReference type="GO" id="GO:0016787">
    <property type="term" value="F:hydrolase activity"/>
    <property type="evidence" value="ECO:0007669"/>
    <property type="project" value="InterPro"/>
</dbReference>
<dbReference type="InterPro" id="IPR014001">
    <property type="entry name" value="Helicase_ATP-bd"/>
</dbReference>
<dbReference type="CDD" id="cd18785">
    <property type="entry name" value="SF2_C"/>
    <property type="match status" value="1"/>
</dbReference>
<evidence type="ECO:0000259" key="2">
    <source>
        <dbReference type="PROSITE" id="PS51192"/>
    </source>
</evidence>
<dbReference type="GO" id="GO:0005829">
    <property type="term" value="C:cytosol"/>
    <property type="evidence" value="ECO:0007669"/>
    <property type="project" value="TreeGrafter"/>
</dbReference>
<feature type="transmembrane region" description="Helical" evidence="1">
    <location>
        <begin position="762"/>
        <end position="782"/>
    </location>
</feature>
<feature type="domain" description="Helicase ATP-binding" evidence="2">
    <location>
        <begin position="20"/>
        <end position="253"/>
    </location>
</feature>
<evidence type="ECO:0000313" key="4">
    <source>
        <dbReference type="Proteomes" id="UP000783287"/>
    </source>
</evidence>
<dbReference type="Proteomes" id="UP000783287">
    <property type="component" value="Unassembled WGS sequence"/>
</dbReference>
<reference evidence="3" key="1">
    <citation type="submission" date="2020-04" db="EMBL/GenBank/DDBJ databases">
        <authorList>
            <person name="Zhang T."/>
        </authorList>
    </citation>
    <scope>NUCLEOTIDE SEQUENCE</scope>
    <source>
        <strain evidence="3">HKST-UBA14</strain>
    </source>
</reference>
<feature type="transmembrane region" description="Helical" evidence="1">
    <location>
        <begin position="735"/>
        <end position="755"/>
    </location>
</feature>
<dbReference type="InterPro" id="IPR003593">
    <property type="entry name" value="AAA+_ATPase"/>
</dbReference>
<dbReference type="InterPro" id="IPR027417">
    <property type="entry name" value="P-loop_NTPase"/>
</dbReference>
<dbReference type="PANTHER" id="PTHR47396:SF1">
    <property type="entry name" value="ATP-DEPENDENT HELICASE IRC3-RELATED"/>
    <property type="match status" value="1"/>
</dbReference>